<feature type="binding site" description="axial binding residue" evidence="13 14">
    <location>
        <position position="128"/>
    </location>
    <ligand>
        <name>heme</name>
        <dbReference type="ChEBI" id="CHEBI:30413"/>
    </ligand>
    <ligandPart>
        <name>Fe</name>
        <dbReference type="ChEBI" id="CHEBI:18248"/>
    </ligandPart>
</feature>
<evidence type="ECO:0000256" key="7">
    <source>
        <dbReference type="ARBA" id="ARBA00022748"/>
    </source>
</evidence>
<reference evidence="16 17" key="1">
    <citation type="submission" date="2020-02" db="EMBL/GenBank/DDBJ databases">
        <authorList>
            <person name="Zhang X.-Y."/>
        </authorList>
    </citation>
    <scope>NUCLEOTIDE SEQUENCE [LARGE SCALE GENOMIC DNA]</scope>
    <source>
        <strain evidence="16 17">C33</strain>
    </source>
</reference>
<evidence type="ECO:0000256" key="14">
    <source>
        <dbReference type="PIRSR" id="PIRSR604329-50"/>
    </source>
</evidence>
<keyword evidence="10 13" id="KW-0408">Iron</keyword>
<proteinExistence type="inferred from homology"/>
<keyword evidence="6 13" id="KW-0479">Metal-binding</keyword>
<name>A0A845V080_9GAMM</name>
<evidence type="ECO:0000256" key="4">
    <source>
        <dbReference type="ARBA" id="ARBA00022617"/>
    </source>
</evidence>
<evidence type="ECO:0000313" key="17">
    <source>
        <dbReference type="Proteomes" id="UP000484885"/>
    </source>
</evidence>
<dbReference type="EMBL" id="JAAGSC010000041">
    <property type="protein sequence ID" value="NDY96134.1"/>
    <property type="molecule type" value="Genomic_DNA"/>
</dbReference>
<evidence type="ECO:0000256" key="13">
    <source>
        <dbReference type="HAMAP-Rule" id="MF_01959"/>
    </source>
</evidence>
<dbReference type="GO" id="GO:0005886">
    <property type="term" value="C:plasma membrane"/>
    <property type="evidence" value="ECO:0007669"/>
    <property type="project" value="UniProtKB-SubCell"/>
</dbReference>
<keyword evidence="17" id="KW-1185">Reference proteome</keyword>
<comment type="similarity">
    <text evidence="13">Belongs to the CcmE/CycJ family.</text>
</comment>
<keyword evidence="4 13" id="KW-0349">Heme</keyword>
<dbReference type="RefSeq" id="WP_164211505.1">
    <property type="nucleotide sequence ID" value="NZ_JAAGSC010000041.1"/>
</dbReference>
<keyword evidence="11 13" id="KW-0472">Membrane</keyword>
<feature type="topological domain" description="Extracellular" evidence="13">
    <location>
        <begin position="30"/>
        <end position="152"/>
    </location>
</feature>
<dbReference type="HAMAP" id="MF_01959">
    <property type="entry name" value="CcmE"/>
    <property type="match status" value="1"/>
</dbReference>
<dbReference type="GO" id="GO:0020037">
    <property type="term" value="F:heme binding"/>
    <property type="evidence" value="ECO:0007669"/>
    <property type="project" value="InterPro"/>
</dbReference>
<dbReference type="GO" id="GO:0017003">
    <property type="term" value="P:protein-heme linkage"/>
    <property type="evidence" value="ECO:0007669"/>
    <property type="project" value="UniProtKB-UniRule"/>
</dbReference>
<dbReference type="PANTHER" id="PTHR34128">
    <property type="entry name" value="CYTOCHROME C-TYPE BIOGENESIS PROTEIN CCME HOMOLOG, MITOCHONDRIAL"/>
    <property type="match status" value="1"/>
</dbReference>
<comment type="function">
    <text evidence="12 13">Heme chaperone required for the biogenesis of c-type cytochromes. Transiently binds heme delivered by CcmC and transfers the heme to apo-cytochromes in a process facilitated by CcmF and CcmH.</text>
</comment>
<evidence type="ECO:0000256" key="11">
    <source>
        <dbReference type="ARBA" id="ARBA00023136"/>
    </source>
</evidence>
<accession>A0A845V080</accession>
<organism evidence="16 17">
    <name type="scientific">Wenzhouxiangella limi</name>
    <dbReference type="NCBI Taxonomy" id="2707351"/>
    <lineage>
        <taxon>Bacteria</taxon>
        <taxon>Pseudomonadati</taxon>
        <taxon>Pseudomonadota</taxon>
        <taxon>Gammaproteobacteria</taxon>
        <taxon>Chromatiales</taxon>
        <taxon>Wenzhouxiangellaceae</taxon>
        <taxon>Wenzhouxiangella</taxon>
    </lineage>
</organism>
<evidence type="ECO:0000256" key="10">
    <source>
        <dbReference type="ARBA" id="ARBA00023004"/>
    </source>
</evidence>
<dbReference type="InterPro" id="IPR036127">
    <property type="entry name" value="CcmE-like_sf"/>
</dbReference>
<evidence type="ECO:0000256" key="8">
    <source>
        <dbReference type="ARBA" id="ARBA00022968"/>
    </source>
</evidence>
<dbReference type="Proteomes" id="UP000484885">
    <property type="component" value="Unassembled WGS sequence"/>
</dbReference>
<dbReference type="Pfam" id="PF03100">
    <property type="entry name" value="CcmE"/>
    <property type="match status" value="1"/>
</dbReference>
<keyword evidence="9 13" id="KW-1133">Transmembrane helix</keyword>
<evidence type="ECO:0000256" key="5">
    <source>
        <dbReference type="ARBA" id="ARBA00022692"/>
    </source>
</evidence>
<evidence type="ECO:0000256" key="15">
    <source>
        <dbReference type="SAM" id="SignalP"/>
    </source>
</evidence>
<keyword evidence="3" id="KW-0997">Cell inner membrane</keyword>
<dbReference type="AlphaFoldDB" id="A0A845V080"/>
<dbReference type="FunFam" id="2.40.50.140:FF:000104">
    <property type="entry name" value="Cytochrome c-type biogenesis protein CcmE"/>
    <property type="match status" value="1"/>
</dbReference>
<dbReference type="InterPro" id="IPR004329">
    <property type="entry name" value="CcmE"/>
</dbReference>
<evidence type="ECO:0000256" key="2">
    <source>
        <dbReference type="ARBA" id="ARBA00022475"/>
    </source>
</evidence>
<feature type="chain" id="PRO_5032495880" description="Cytochrome c-type biogenesis protein CcmE" evidence="15">
    <location>
        <begin position="24"/>
        <end position="152"/>
    </location>
</feature>
<dbReference type="InterPro" id="IPR012340">
    <property type="entry name" value="NA-bd_OB-fold"/>
</dbReference>
<keyword evidence="2 13" id="KW-1003">Cell membrane</keyword>
<dbReference type="NCBIfam" id="NF009731">
    <property type="entry name" value="PRK13254.1-5"/>
    <property type="match status" value="1"/>
</dbReference>
<evidence type="ECO:0000256" key="3">
    <source>
        <dbReference type="ARBA" id="ARBA00022519"/>
    </source>
</evidence>
<evidence type="ECO:0000256" key="6">
    <source>
        <dbReference type="ARBA" id="ARBA00022723"/>
    </source>
</evidence>
<comment type="subcellular location">
    <subcellularLocation>
        <location evidence="1">Cell inner membrane</location>
    </subcellularLocation>
    <subcellularLocation>
        <location evidence="13">Cell membrane</location>
        <topology evidence="13">Single-pass type II membrane protein</topology>
    </subcellularLocation>
</comment>
<keyword evidence="7 13" id="KW-0201">Cytochrome c-type biogenesis</keyword>
<feature type="binding site" description="covalent" evidence="13 14">
    <location>
        <position position="124"/>
    </location>
    <ligand>
        <name>heme</name>
        <dbReference type="ChEBI" id="CHEBI:30413"/>
    </ligand>
</feature>
<dbReference type="Gene3D" id="2.40.50.140">
    <property type="entry name" value="Nucleic acid-binding proteins"/>
    <property type="match status" value="1"/>
</dbReference>
<evidence type="ECO:0000256" key="1">
    <source>
        <dbReference type="ARBA" id="ARBA00004533"/>
    </source>
</evidence>
<keyword evidence="15" id="KW-0732">Signal</keyword>
<comment type="caution">
    <text evidence="16">The sequence shown here is derived from an EMBL/GenBank/DDBJ whole genome shotgun (WGS) entry which is preliminary data.</text>
</comment>
<evidence type="ECO:0000313" key="16">
    <source>
        <dbReference type="EMBL" id="NDY96134.1"/>
    </source>
</evidence>
<evidence type="ECO:0000256" key="9">
    <source>
        <dbReference type="ARBA" id="ARBA00022989"/>
    </source>
</evidence>
<keyword evidence="8 13" id="KW-0735">Signal-anchor</keyword>
<dbReference type="GO" id="GO:0046872">
    <property type="term" value="F:metal ion binding"/>
    <property type="evidence" value="ECO:0007669"/>
    <property type="project" value="UniProtKB-KW"/>
</dbReference>
<dbReference type="PANTHER" id="PTHR34128:SF2">
    <property type="entry name" value="CYTOCHROME C-TYPE BIOGENESIS PROTEIN CCME HOMOLOG, MITOCHONDRIAL"/>
    <property type="match status" value="1"/>
</dbReference>
<feature type="signal peptide" evidence="15">
    <location>
        <begin position="1"/>
        <end position="23"/>
    </location>
</feature>
<evidence type="ECO:0000256" key="12">
    <source>
        <dbReference type="ARBA" id="ARBA00056663"/>
    </source>
</evidence>
<feature type="topological domain" description="Cytoplasmic" evidence="13">
    <location>
        <begin position="1"/>
        <end position="8"/>
    </location>
</feature>
<dbReference type="GO" id="GO:0017004">
    <property type="term" value="P:cytochrome complex assembly"/>
    <property type="evidence" value="ECO:0007669"/>
    <property type="project" value="UniProtKB-KW"/>
</dbReference>
<gene>
    <name evidence="13 16" type="primary">ccmE</name>
    <name evidence="13" type="synonym">cycJ</name>
    <name evidence="16" type="ORF">G3I74_10365</name>
</gene>
<sequence length="152" mass="16446">MTPRRKKRLAVVGLIVLSVSAAATVAFTALQENMLFFISPSDVHAQTLPGDRNFRLGGLVTEGSVSRDNQSLMVSFAVNDGAHEVPVTFQGILPDLFREGQGVIAHGHIGEDGVFHAREVLARHDETYMPNEVADALEKAGTPHTVDMPTTR</sequence>
<dbReference type="NCBIfam" id="NF009729">
    <property type="entry name" value="PRK13254.1-3"/>
    <property type="match status" value="1"/>
</dbReference>
<protein>
    <recommendedName>
        <fullName evidence="13">Cytochrome c-type biogenesis protein CcmE</fullName>
    </recommendedName>
    <alternativeName>
        <fullName evidence="13">Cytochrome c maturation protein E</fullName>
    </alternativeName>
    <alternativeName>
        <fullName evidence="13">Heme chaperone CcmE</fullName>
    </alternativeName>
</protein>
<dbReference type="NCBIfam" id="NF009727">
    <property type="entry name" value="PRK13254.1-1"/>
    <property type="match status" value="1"/>
</dbReference>
<keyword evidence="5 13" id="KW-0812">Transmembrane</keyword>
<dbReference type="SUPFAM" id="SSF82093">
    <property type="entry name" value="Heme chaperone CcmE"/>
    <property type="match status" value="1"/>
</dbReference>